<evidence type="ECO:0000313" key="2">
    <source>
        <dbReference type="Proteomes" id="UP001163321"/>
    </source>
</evidence>
<comment type="caution">
    <text evidence="1">The sequence shown here is derived from an EMBL/GenBank/DDBJ whole genome shotgun (WGS) entry which is preliminary data.</text>
</comment>
<evidence type="ECO:0000313" key="1">
    <source>
        <dbReference type="EMBL" id="KAI9921628.1"/>
    </source>
</evidence>
<protein>
    <submittedName>
        <fullName evidence="1">Uncharacterized protein</fullName>
    </submittedName>
</protein>
<reference evidence="1 2" key="1">
    <citation type="journal article" date="2022" name="bioRxiv">
        <title>The genome of the oomycete Peronosclerospora sorghi, a cosmopolitan pathogen of maize and sorghum, is inflated with dispersed pseudogenes.</title>
        <authorList>
            <person name="Fletcher K."/>
            <person name="Martin F."/>
            <person name="Isakeit T."/>
            <person name="Cavanaugh K."/>
            <person name="Magill C."/>
            <person name="Michelmore R."/>
        </authorList>
    </citation>
    <scope>NUCLEOTIDE SEQUENCE [LARGE SCALE GENOMIC DNA]</scope>
    <source>
        <strain evidence="1">P6</strain>
    </source>
</reference>
<keyword evidence="2" id="KW-1185">Reference proteome</keyword>
<accession>A0ACC0WU59</accession>
<dbReference type="Proteomes" id="UP001163321">
    <property type="component" value="Chromosome 1"/>
</dbReference>
<gene>
    <name evidence="1" type="ORF">PsorP6_001356</name>
</gene>
<dbReference type="EMBL" id="CM047580">
    <property type="protein sequence ID" value="KAI9921628.1"/>
    <property type="molecule type" value="Genomic_DNA"/>
</dbReference>
<sequence>MKALEEDVLEERLWLGGTEHIYIHGAEDPDRDGEVTESAPQVPTKEQIFSCWEDAESQYCSYAVTVGFEVRRHNTLNRANGECKRFDSVCNRHGFPDPEKTPEGSQPRQTPSTRTGCRAFIRVSRRDTAGANSE</sequence>
<proteinExistence type="predicted"/>
<name>A0ACC0WU59_9STRA</name>
<organism evidence="1 2">
    <name type="scientific">Peronosclerospora sorghi</name>
    <dbReference type="NCBI Taxonomy" id="230839"/>
    <lineage>
        <taxon>Eukaryota</taxon>
        <taxon>Sar</taxon>
        <taxon>Stramenopiles</taxon>
        <taxon>Oomycota</taxon>
        <taxon>Peronosporomycetes</taxon>
        <taxon>Peronosporales</taxon>
        <taxon>Peronosporaceae</taxon>
        <taxon>Peronosclerospora</taxon>
    </lineage>
</organism>